<dbReference type="AlphaFoldDB" id="A0A5B7H2M7"/>
<evidence type="ECO:0000313" key="3">
    <source>
        <dbReference type="EMBL" id="MPC66821.1"/>
    </source>
</evidence>
<evidence type="ECO:0000256" key="1">
    <source>
        <dbReference type="SAM" id="MobiDB-lite"/>
    </source>
</evidence>
<dbReference type="Proteomes" id="UP000324222">
    <property type="component" value="Unassembled WGS sequence"/>
</dbReference>
<gene>
    <name evidence="3" type="ORF">E2C01_060973</name>
</gene>
<evidence type="ECO:0000256" key="2">
    <source>
        <dbReference type="SAM" id="Phobius"/>
    </source>
</evidence>
<organism evidence="3 4">
    <name type="scientific">Portunus trituberculatus</name>
    <name type="common">Swimming crab</name>
    <name type="synonym">Neptunus trituberculatus</name>
    <dbReference type="NCBI Taxonomy" id="210409"/>
    <lineage>
        <taxon>Eukaryota</taxon>
        <taxon>Metazoa</taxon>
        <taxon>Ecdysozoa</taxon>
        <taxon>Arthropoda</taxon>
        <taxon>Crustacea</taxon>
        <taxon>Multicrustacea</taxon>
        <taxon>Malacostraca</taxon>
        <taxon>Eumalacostraca</taxon>
        <taxon>Eucarida</taxon>
        <taxon>Decapoda</taxon>
        <taxon>Pleocyemata</taxon>
        <taxon>Brachyura</taxon>
        <taxon>Eubrachyura</taxon>
        <taxon>Portunoidea</taxon>
        <taxon>Portunidae</taxon>
        <taxon>Portuninae</taxon>
        <taxon>Portunus</taxon>
    </lineage>
</organism>
<sequence length="148" mass="15569">MFALSPQIPGGWHAAYVRHDQGGRAATLSVTVTRLVQHCRRKKRSQESAARWSELYLATRCGATMGGQTGVAARHRRQHVHAATNNRQAGRNNSNNSSTTTTTITPDPYRRTRVRVRPAVAAAAAAAAAAVAVAAAAAVAGGGPCMLE</sequence>
<keyword evidence="4" id="KW-1185">Reference proteome</keyword>
<keyword evidence="2" id="KW-1133">Transmembrane helix</keyword>
<feature type="transmembrane region" description="Helical" evidence="2">
    <location>
        <begin position="119"/>
        <end position="140"/>
    </location>
</feature>
<keyword evidence="2" id="KW-0472">Membrane</keyword>
<evidence type="ECO:0000313" key="4">
    <source>
        <dbReference type="Proteomes" id="UP000324222"/>
    </source>
</evidence>
<accession>A0A5B7H2M7</accession>
<proteinExistence type="predicted"/>
<comment type="caution">
    <text evidence="3">The sequence shown here is derived from an EMBL/GenBank/DDBJ whole genome shotgun (WGS) entry which is preliminary data.</text>
</comment>
<feature type="region of interest" description="Disordered" evidence="1">
    <location>
        <begin position="77"/>
        <end position="111"/>
    </location>
</feature>
<reference evidence="3 4" key="1">
    <citation type="submission" date="2019-05" db="EMBL/GenBank/DDBJ databases">
        <title>Another draft genome of Portunus trituberculatus and its Hox gene families provides insights of decapod evolution.</title>
        <authorList>
            <person name="Jeong J.-H."/>
            <person name="Song I."/>
            <person name="Kim S."/>
            <person name="Choi T."/>
            <person name="Kim D."/>
            <person name="Ryu S."/>
            <person name="Kim W."/>
        </authorList>
    </citation>
    <scope>NUCLEOTIDE SEQUENCE [LARGE SCALE GENOMIC DNA]</scope>
    <source>
        <tissue evidence="3">Muscle</tissue>
    </source>
</reference>
<protein>
    <submittedName>
        <fullName evidence="3">Uncharacterized protein</fullName>
    </submittedName>
</protein>
<keyword evidence="2" id="KW-0812">Transmembrane</keyword>
<name>A0A5B7H2M7_PORTR</name>
<feature type="compositionally biased region" description="Low complexity" evidence="1">
    <location>
        <begin position="92"/>
        <end position="103"/>
    </location>
</feature>
<dbReference type="EMBL" id="VSRR010025340">
    <property type="protein sequence ID" value="MPC66821.1"/>
    <property type="molecule type" value="Genomic_DNA"/>
</dbReference>